<organism evidence="1 2">
    <name type="scientific">Parabacteroides goldsteinii DSM 19448 = WAL 12034</name>
    <dbReference type="NCBI Taxonomy" id="927665"/>
    <lineage>
        <taxon>Bacteria</taxon>
        <taxon>Pseudomonadati</taxon>
        <taxon>Bacteroidota</taxon>
        <taxon>Bacteroidia</taxon>
        <taxon>Bacteroidales</taxon>
        <taxon>Tannerellaceae</taxon>
        <taxon>Parabacteroides</taxon>
    </lineage>
</organism>
<evidence type="ECO:0000313" key="1">
    <source>
        <dbReference type="EMBL" id="KKB54575.1"/>
    </source>
</evidence>
<dbReference type="PATRIC" id="fig|927665.4.peg.2768"/>
<name>A0A0F5JAQ3_9BACT</name>
<evidence type="ECO:0008006" key="3">
    <source>
        <dbReference type="Google" id="ProtNLM"/>
    </source>
</evidence>
<dbReference type="Gene3D" id="2.160.20.110">
    <property type="match status" value="1"/>
</dbReference>
<dbReference type="HOGENOM" id="CLU_447488_0_0_10"/>
<accession>A0A0F5JAQ3</accession>
<reference evidence="1 2" key="1">
    <citation type="submission" date="2013-04" db="EMBL/GenBank/DDBJ databases">
        <title>The Genome Sequence of Parabacteroides goldsteinii DSM 19448.</title>
        <authorList>
            <consortium name="The Broad Institute Genomics Platform"/>
            <person name="Earl A."/>
            <person name="Ward D."/>
            <person name="Feldgarden M."/>
            <person name="Gevers D."/>
            <person name="Martens E."/>
            <person name="Sakamoto M."/>
            <person name="Benno Y."/>
            <person name="Song Y."/>
            <person name="Liu C."/>
            <person name="Lee J."/>
            <person name="Bolanos M."/>
            <person name="Vaisanen M.L."/>
            <person name="Finegold S.M."/>
            <person name="Walker B."/>
            <person name="Young S."/>
            <person name="Zeng Q."/>
            <person name="Gargeya S."/>
            <person name="Fitzgerald M."/>
            <person name="Haas B."/>
            <person name="Abouelleil A."/>
            <person name="Allen A.W."/>
            <person name="Alvarado L."/>
            <person name="Arachchi H.M."/>
            <person name="Berlin A.M."/>
            <person name="Chapman S.B."/>
            <person name="Gainer-Dewar J."/>
            <person name="Goldberg J."/>
            <person name="Griggs A."/>
            <person name="Gujja S."/>
            <person name="Hansen M."/>
            <person name="Howarth C."/>
            <person name="Imamovic A."/>
            <person name="Ireland A."/>
            <person name="Larimer J."/>
            <person name="McCowan C."/>
            <person name="Murphy C."/>
            <person name="Pearson M."/>
            <person name="Poon T.W."/>
            <person name="Priest M."/>
            <person name="Roberts A."/>
            <person name="Saif S."/>
            <person name="Shea T."/>
            <person name="Sisk P."/>
            <person name="Sykes S."/>
            <person name="Wortman J."/>
            <person name="Nusbaum C."/>
            <person name="Birren B."/>
        </authorList>
    </citation>
    <scope>NUCLEOTIDE SEQUENCE [LARGE SCALE GENOMIC DNA]</scope>
    <source>
        <strain evidence="1 2">DSM 19448</strain>
    </source>
</reference>
<dbReference type="EMBL" id="AQHV01000013">
    <property type="protein sequence ID" value="KKB54575.1"/>
    <property type="molecule type" value="Genomic_DNA"/>
</dbReference>
<dbReference type="RefSeq" id="WP_046146550.1">
    <property type="nucleotide sequence ID" value="NZ_KQ033913.1"/>
</dbReference>
<dbReference type="Proteomes" id="UP000033047">
    <property type="component" value="Unassembled WGS sequence"/>
</dbReference>
<evidence type="ECO:0000313" key="2">
    <source>
        <dbReference type="Proteomes" id="UP000033047"/>
    </source>
</evidence>
<comment type="caution">
    <text evidence="1">The sequence shown here is derived from an EMBL/GenBank/DDBJ whole genome shotgun (WGS) entry which is preliminary data.</text>
</comment>
<sequence>MKSYRILSKYIAGILALTGALSGCTHEETEDGSKVPLSISASFQAYTGEVSSRGAGNPTVTIALNTTPEEYSTYGKTYQVTSTSPITFTPETQGEALTIAGSAASTPLTIYGWLDENTPVCYTNDNISVSNGNITNVQLSPAYACIGVRILKDDQKRETAGKYTIGSALLRIGTCSTNKNWNTEQAKPQLIGVSGSSTILNTDISPSRGDLATDLPSEYFMRIVPQKVSANFQNLFTVTLPDGTTLSIPSGSRGFPVPFEPGNCYLFDVNISRDAELQIEGIETITMNSRVDVAAIDVQKARLGIYTLEDLKAFRDAVNNRGDLARWTSREAGEDVINLYMDIDLKNEEWIPIESFDGTFNGNGHTISNLNLDMKGPYNYLGFFCAANSNSEIKGLTIDGVTMTENRSVPVIGAIVGLSEGSITDCHVKGRIQLTAEGYAGGIVGEYAGNYMADRKILAACTAQAEEGSSIVGGRYAGCIVGRVIVNSYVIGCIAHDITLSKKEEDALAAIAGQNNGLIYCCLMYNCQVNDNPGDSYVGAVTNRMEKCYYYNVFGITGRDNYMLSSLEELSEENLIGELNREIETQGLFACHYKASPTPSETGPTIHMKYYYE</sequence>
<gene>
    <name evidence="1" type="ORF">HMPREF1535_02697</name>
</gene>
<dbReference type="STRING" id="927665.HMPREF1535_02697"/>
<dbReference type="PROSITE" id="PS51257">
    <property type="entry name" value="PROKAR_LIPOPROTEIN"/>
    <property type="match status" value="1"/>
</dbReference>
<protein>
    <recommendedName>
        <fullName evidence="3">GLUG domain-containing protein</fullName>
    </recommendedName>
</protein>
<dbReference type="AlphaFoldDB" id="A0A0F5JAQ3"/>
<proteinExistence type="predicted"/>